<reference evidence="1" key="1">
    <citation type="journal article" date="2020" name="Stud. Mycol.">
        <title>101 Dothideomycetes genomes: a test case for predicting lifestyles and emergence of pathogens.</title>
        <authorList>
            <person name="Haridas S."/>
            <person name="Albert R."/>
            <person name="Binder M."/>
            <person name="Bloem J."/>
            <person name="Labutti K."/>
            <person name="Salamov A."/>
            <person name="Andreopoulos B."/>
            <person name="Baker S."/>
            <person name="Barry K."/>
            <person name="Bills G."/>
            <person name="Bluhm B."/>
            <person name="Cannon C."/>
            <person name="Castanera R."/>
            <person name="Culley D."/>
            <person name="Daum C."/>
            <person name="Ezra D."/>
            <person name="Gonzalez J."/>
            <person name="Henrissat B."/>
            <person name="Kuo A."/>
            <person name="Liang C."/>
            <person name="Lipzen A."/>
            <person name="Lutzoni F."/>
            <person name="Magnuson J."/>
            <person name="Mondo S."/>
            <person name="Nolan M."/>
            <person name="Ohm R."/>
            <person name="Pangilinan J."/>
            <person name="Park H.-J."/>
            <person name="Ramirez L."/>
            <person name="Alfaro M."/>
            <person name="Sun H."/>
            <person name="Tritt A."/>
            <person name="Yoshinaga Y."/>
            <person name="Zwiers L.-H."/>
            <person name="Turgeon B."/>
            <person name="Goodwin S."/>
            <person name="Spatafora J."/>
            <person name="Crous P."/>
            <person name="Grigoriev I."/>
        </authorList>
    </citation>
    <scope>NUCLEOTIDE SEQUENCE</scope>
    <source>
        <strain evidence="1">ATCC 200398</strain>
    </source>
</reference>
<comment type="caution">
    <text evidence="1">The sequence shown here is derived from an EMBL/GenBank/DDBJ whole genome shotgun (WGS) entry which is preliminary data.</text>
</comment>
<dbReference type="Proteomes" id="UP000799755">
    <property type="component" value="Unassembled WGS sequence"/>
</dbReference>
<proteinExistence type="predicted"/>
<protein>
    <submittedName>
        <fullName evidence="1">Uncharacterized protein</fullName>
    </submittedName>
</protein>
<sequence length="1275" mass="143181">MPVDRTSARNICKSATGLGAMPKRVTQQPGSETATSNPQISSFSKKLSTPLAQGQCQRGSAVLLASGGKIRVPPKYLLQSYPSHGHVAHTTNQRVYPPLNSYSDSLVATFLSGASSPLMGGGCISEISAKGAWRLRRVLGIAPPAAKYADIAKFERATPLPEGAASRDPLLQNRAKDLFWLWHRCRETCSSTLNQESALHYHCGFTDISVHNAGGHQSSHDTSLFISALLWICCSLFPDQPFGRALLSKNVLGPYLIVMVPWQLSVELTRLFEPLVTGAATNALSDVVSWAKSVRKAGSDVTVEMDLATVFGRGRIEPALEESFQEAVVKPFTITRIHRGNEHDNLELSTGAGHTLTWKQNPMYRELFSSVIQLSFLGWIHERSSLATTLSDCFTERFDAKLSKMESPGVDGIYRTLEACSSETSDFRWSGYVTQASSRLGRVLGGIRKPHSDLLGLPANILFHCLDFLYVVQRMPEERYMEVDGPEGILALIIWTHYILGLSILIKNIKSQDEVIFENKENPNPVVTVRLNDAEYLGEESTVCLYSKERELILSPDPELLSNRKVEVLERLQLRGYGTITLCRLLNEPVDTFIHGPDNAFLVEATEFVVALAGQISHRLVRVRDPYEHRVTRPQSTIPINSQIFDAASILFGSPYSIDRKDRVRFLKESVEKFCEMMQQDTYWLNFALPLALEKRLKTLHLSSAKDSATMDSLVTLATTLVCLARVPNLDTCIELKLAYGGPRHKIRNFTDKISRDCDTIDLEHLDIYGHLSGLLLGSKSLDLRARDRGVFMISDFGWTVSLPVYGESDPAMVDPESVFIFKGVPTRSKTLERKPRVLDGAVMDLRPLPTPRFNSVSDRGTKSYQPRCISPVQSWKEYVGSRLDGFHVLVKATGIHSEHLDQHGNPLPFQRVLGYRFLHETLWDAYLASQCERECNNRIDEGQSAKKRKDEAVLGMGVATSAGNWTWGDDTFEDHKAMFPERLVVILVKNDQRSRWLAEADDSWKPLLRGLRRPSSSGPVGKMDYCYLKFLLYSIKKPQLAMIIGYILPPIHENLTCLRYSIHCNRRFTHDVRQLRLGVPFISMIRAEVEQFWLMPLTAHELTDSPSRRSSARPLNQRTLQPYNFFDDIVGKLFIWYLANMSSSTAADDNVLLQHNVIRAYSTFSYPIADMSLYDPEAYFREDGRPAPALTLRGGEFYMCSQRIELTDMCWLTKRAPALTALLPILTIDLIVNYPRSHLALARISGSLPLEVPIDMAAQHEFARDSALQANNNF</sequence>
<evidence type="ECO:0000313" key="1">
    <source>
        <dbReference type="EMBL" id="KAF2463375.1"/>
    </source>
</evidence>
<accession>A0ACB6QA13</accession>
<evidence type="ECO:0000313" key="2">
    <source>
        <dbReference type="Proteomes" id="UP000799755"/>
    </source>
</evidence>
<organism evidence="1 2">
    <name type="scientific">Lindgomyces ingoldianus</name>
    <dbReference type="NCBI Taxonomy" id="673940"/>
    <lineage>
        <taxon>Eukaryota</taxon>
        <taxon>Fungi</taxon>
        <taxon>Dikarya</taxon>
        <taxon>Ascomycota</taxon>
        <taxon>Pezizomycotina</taxon>
        <taxon>Dothideomycetes</taxon>
        <taxon>Pleosporomycetidae</taxon>
        <taxon>Pleosporales</taxon>
        <taxon>Lindgomycetaceae</taxon>
        <taxon>Lindgomyces</taxon>
    </lineage>
</organism>
<gene>
    <name evidence="1" type="ORF">BDR25DRAFT_362916</name>
</gene>
<keyword evidence="2" id="KW-1185">Reference proteome</keyword>
<name>A0ACB6QA13_9PLEO</name>
<dbReference type="EMBL" id="MU003551">
    <property type="protein sequence ID" value="KAF2463375.1"/>
    <property type="molecule type" value="Genomic_DNA"/>
</dbReference>